<dbReference type="InterPro" id="IPR050469">
    <property type="entry name" value="Diguanylate_Cyclase"/>
</dbReference>
<dbReference type="SMART" id="SM00267">
    <property type="entry name" value="GGDEF"/>
    <property type="match status" value="1"/>
</dbReference>
<dbReference type="GO" id="GO:0052621">
    <property type="term" value="F:diguanylate cyclase activity"/>
    <property type="evidence" value="ECO:0007669"/>
    <property type="project" value="TreeGrafter"/>
</dbReference>
<reference evidence="4 5" key="1">
    <citation type="submission" date="2016-10" db="EMBL/GenBank/DDBJ databases">
        <title>Draft genome sequences of four alkaliphilic bacteria belonging to the Anaerobacillus genus.</title>
        <authorList>
            <person name="Bassil N.M."/>
            <person name="Lloyd J.R."/>
        </authorList>
    </citation>
    <scope>NUCLEOTIDE SEQUENCE [LARGE SCALE GENOMIC DNA]</scope>
    <source>
        <strain evidence="4 5">DSM 15340</strain>
    </source>
</reference>
<feature type="coiled-coil region" evidence="2">
    <location>
        <begin position="353"/>
        <end position="380"/>
    </location>
</feature>
<accession>A0A1S2LP64</accession>
<dbReference type="Gene3D" id="3.30.70.270">
    <property type="match status" value="1"/>
</dbReference>
<dbReference type="Proteomes" id="UP000180098">
    <property type="component" value="Unassembled WGS sequence"/>
</dbReference>
<protein>
    <recommendedName>
        <fullName evidence="3">GGDEF domain-containing protein</fullName>
    </recommendedName>
</protein>
<dbReference type="InterPro" id="IPR000160">
    <property type="entry name" value="GGDEF_dom"/>
</dbReference>
<dbReference type="Gene3D" id="3.30.450.40">
    <property type="match status" value="1"/>
</dbReference>
<evidence type="ECO:0000259" key="3">
    <source>
        <dbReference type="PROSITE" id="PS50887"/>
    </source>
</evidence>
<keyword evidence="2" id="KW-0175">Coiled coil</keyword>
<evidence type="ECO:0000256" key="1">
    <source>
        <dbReference type="PROSITE-ProRule" id="PRU00339"/>
    </source>
</evidence>
<comment type="caution">
    <text evidence="4">The sequence shown here is derived from an EMBL/GenBank/DDBJ whole genome shotgun (WGS) entry which is preliminary data.</text>
</comment>
<dbReference type="CDD" id="cd01949">
    <property type="entry name" value="GGDEF"/>
    <property type="match status" value="1"/>
</dbReference>
<dbReference type="InterPro" id="IPR029787">
    <property type="entry name" value="Nucleotide_cyclase"/>
</dbReference>
<dbReference type="Pfam" id="PF13424">
    <property type="entry name" value="TPR_12"/>
    <property type="match status" value="2"/>
</dbReference>
<dbReference type="EMBL" id="MLQQ01000010">
    <property type="protein sequence ID" value="OIJ14144.1"/>
    <property type="molecule type" value="Genomic_DNA"/>
</dbReference>
<dbReference type="InterPro" id="IPR043128">
    <property type="entry name" value="Rev_trsase/Diguanyl_cyclase"/>
</dbReference>
<evidence type="ECO:0000256" key="2">
    <source>
        <dbReference type="SAM" id="Coils"/>
    </source>
</evidence>
<dbReference type="GO" id="GO:0043709">
    <property type="term" value="P:cell adhesion involved in single-species biofilm formation"/>
    <property type="evidence" value="ECO:0007669"/>
    <property type="project" value="TreeGrafter"/>
</dbReference>
<dbReference type="PROSITE" id="PS50887">
    <property type="entry name" value="GGDEF"/>
    <property type="match status" value="1"/>
</dbReference>
<dbReference type="NCBIfam" id="TIGR00254">
    <property type="entry name" value="GGDEF"/>
    <property type="match status" value="1"/>
</dbReference>
<gene>
    <name evidence="4" type="ORF">BKP35_08070</name>
</gene>
<feature type="repeat" description="TPR" evidence="1">
    <location>
        <begin position="102"/>
        <end position="135"/>
    </location>
</feature>
<dbReference type="SUPFAM" id="SSF55781">
    <property type="entry name" value="GAF domain-like"/>
    <property type="match status" value="1"/>
</dbReference>
<dbReference type="InterPro" id="IPR003018">
    <property type="entry name" value="GAF"/>
</dbReference>
<dbReference type="Gene3D" id="1.25.40.10">
    <property type="entry name" value="Tetratricopeptide repeat domain"/>
    <property type="match status" value="2"/>
</dbReference>
<dbReference type="FunFam" id="3.30.70.270:FF:000001">
    <property type="entry name" value="Diguanylate cyclase domain protein"/>
    <property type="match status" value="1"/>
</dbReference>
<dbReference type="InterPro" id="IPR011990">
    <property type="entry name" value="TPR-like_helical_dom_sf"/>
</dbReference>
<dbReference type="InterPro" id="IPR019734">
    <property type="entry name" value="TPR_rpt"/>
</dbReference>
<keyword evidence="5" id="KW-1185">Reference proteome</keyword>
<dbReference type="PROSITE" id="PS50005">
    <property type="entry name" value="TPR"/>
    <property type="match status" value="3"/>
</dbReference>
<organism evidence="4 5">
    <name type="scientific">Anaerobacillus arseniciselenatis</name>
    <dbReference type="NCBI Taxonomy" id="85682"/>
    <lineage>
        <taxon>Bacteria</taxon>
        <taxon>Bacillati</taxon>
        <taxon>Bacillota</taxon>
        <taxon>Bacilli</taxon>
        <taxon>Bacillales</taxon>
        <taxon>Bacillaceae</taxon>
        <taxon>Anaerobacillus</taxon>
    </lineage>
</organism>
<dbReference type="SUPFAM" id="SSF55073">
    <property type="entry name" value="Nucleotide cyclase"/>
    <property type="match status" value="1"/>
</dbReference>
<dbReference type="Pfam" id="PF00990">
    <property type="entry name" value="GGDEF"/>
    <property type="match status" value="1"/>
</dbReference>
<feature type="domain" description="GGDEF" evidence="3">
    <location>
        <begin position="603"/>
        <end position="740"/>
    </location>
</feature>
<dbReference type="RefSeq" id="WP_071312839.1">
    <property type="nucleotide sequence ID" value="NZ_MLQQ01000010.1"/>
</dbReference>
<feature type="repeat" description="TPR" evidence="1">
    <location>
        <begin position="222"/>
        <end position="255"/>
    </location>
</feature>
<dbReference type="SMART" id="SM00065">
    <property type="entry name" value="GAF"/>
    <property type="match status" value="1"/>
</dbReference>
<dbReference type="Pfam" id="PF13185">
    <property type="entry name" value="GAF_2"/>
    <property type="match status" value="1"/>
</dbReference>
<dbReference type="GO" id="GO:0005886">
    <property type="term" value="C:plasma membrane"/>
    <property type="evidence" value="ECO:0007669"/>
    <property type="project" value="TreeGrafter"/>
</dbReference>
<dbReference type="InterPro" id="IPR029016">
    <property type="entry name" value="GAF-like_dom_sf"/>
</dbReference>
<keyword evidence="1" id="KW-0802">TPR repeat</keyword>
<dbReference type="SMART" id="SM00028">
    <property type="entry name" value="TPR"/>
    <property type="match status" value="6"/>
</dbReference>
<feature type="repeat" description="TPR" evidence="1">
    <location>
        <begin position="142"/>
        <end position="175"/>
    </location>
</feature>
<proteinExistence type="predicted"/>
<dbReference type="SUPFAM" id="SSF48452">
    <property type="entry name" value="TPR-like"/>
    <property type="match status" value="2"/>
</dbReference>
<dbReference type="GO" id="GO:1902201">
    <property type="term" value="P:negative regulation of bacterial-type flagellum-dependent cell motility"/>
    <property type="evidence" value="ECO:0007669"/>
    <property type="project" value="TreeGrafter"/>
</dbReference>
<dbReference type="AlphaFoldDB" id="A0A1S2LP64"/>
<dbReference type="PANTHER" id="PTHR45138:SF9">
    <property type="entry name" value="DIGUANYLATE CYCLASE DGCM-RELATED"/>
    <property type="match status" value="1"/>
</dbReference>
<evidence type="ECO:0000313" key="4">
    <source>
        <dbReference type="EMBL" id="OIJ14144.1"/>
    </source>
</evidence>
<dbReference type="PANTHER" id="PTHR45138">
    <property type="entry name" value="REGULATORY COMPONENTS OF SENSORY TRANSDUCTION SYSTEM"/>
    <property type="match status" value="1"/>
</dbReference>
<evidence type="ECO:0000313" key="5">
    <source>
        <dbReference type="Proteomes" id="UP000180098"/>
    </source>
</evidence>
<name>A0A1S2LP64_9BACI</name>
<sequence length="740" mass="85168">MNEIFKEYEPLISNCDETKEKIKLLNKLSEDLERSKPLHSLFLAEEAYDIALKEDDQKGVVKSLLQIGRSLWLTGDLEKALEKLIDGLERARALEEENEYEVEILNALGNVNIYLKSYDRALEYYSEALNLATAIHYEKLIAALLNNIGEIYYRLQDYRAALKYYKDSLKLFEREKEQYLQAIGLINIGASHLGLREFEQAEKYILKSLAVSKAEKDKIRESISYHLLGRLAYEKGKSEEARKYFDQFLKVNREVKDVFLEVEVYIDYYKLEKDANEMERALDCLYKGLELAEKIKAEDLVIQLCSFLAEVYETLGNHDKMIYYYKKFHDRTKGISSVATQSKLRSIAMQLKAEESKRKNKAFQILNEQLEQKTKELSKSYSQMKVISEIGKSITATLDINKVFRRLYENIKNLLDADVFGIGMYDEAKQAIEYKLYIEEGQAAPEFEIPLSSTSSYAVWCIKNKEEVIINDVEQEYQKYLDGINSTFGNIKPSLIFCPLIVEGKTIGVVTVQSKHKNAYNQYSLDSIRALVSYIAIAINNAQKSEELAEEITMRKQSQLELKNMNNKLQKLSELDGLTCIPNRRIFDTAFEKEWEKAVREEQPLSLLIIDIDQFKEYNDHYGHQEGDKALVEVAQTLQNTPKRKTDLIARYGGDEFAAILPNTDHKGAIKVAEKMIKNITSLKIEHQCSKVASYITLTVGAATIIPQSGMKKDTVMRMADDALYMAKEKGRNRVSHWSV</sequence>